<evidence type="ECO:0000313" key="4">
    <source>
        <dbReference type="Proteomes" id="UP000178367"/>
    </source>
</evidence>
<evidence type="ECO:0000256" key="1">
    <source>
        <dbReference type="ARBA" id="ARBA00007637"/>
    </source>
</evidence>
<reference evidence="3 4" key="1">
    <citation type="journal article" date="2016" name="Nat. Commun.">
        <title>Thousands of microbial genomes shed light on interconnected biogeochemical processes in an aquifer system.</title>
        <authorList>
            <person name="Anantharaman K."/>
            <person name="Brown C.T."/>
            <person name="Hug L.A."/>
            <person name="Sharon I."/>
            <person name="Castelle C.J."/>
            <person name="Probst A.J."/>
            <person name="Thomas B.C."/>
            <person name="Singh A."/>
            <person name="Wilkins M.J."/>
            <person name="Karaoz U."/>
            <person name="Brodie E.L."/>
            <person name="Williams K.H."/>
            <person name="Hubbard S.S."/>
            <person name="Banfield J.F."/>
        </authorList>
    </citation>
    <scope>NUCLEOTIDE SEQUENCE [LARGE SCALE GENOMIC DNA]</scope>
</reference>
<gene>
    <name evidence="3" type="ORF">A2227_06580</name>
</gene>
<dbReference type="InterPro" id="IPR001509">
    <property type="entry name" value="Epimerase_deHydtase"/>
</dbReference>
<dbReference type="PANTHER" id="PTHR42687:SF1">
    <property type="entry name" value="L-THREONINE 3-DEHYDROGENASE, MITOCHONDRIAL"/>
    <property type="match status" value="1"/>
</dbReference>
<dbReference type="SUPFAM" id="SSF51735">
    <property type="entry name" value="NAD(P)-binding Rossmann-fold domains"/>
    <property type="match status" value="1"/>
</dbReference>
<proteinExistence type="inferred from homology"/>
<comment type="caution">
    <text evidence="3">The sequence shown here is derived from an EMBL/GenBank/DDBJ whole genome shotgun (WGS) entry which is preliminary data.</text>
</comment>
<dbReference type="InterPro" id="IPR036291">
    <property type="entry name" value="NAD(P)-bd_dom_sf"/>
</dbReference>
<name>A0A1F5SKI0_9BACT</name>
<protein>
    <recommendedName>
        <fullName evidence="2">NAD-dependent epimerase/dehydratase domain-containing protein</fullName>
    </recommendedName>
</protein>
<dbReference type="InterPro" id="IPR051225">
    <property type="entry name" value="NAD(P)_epim/dehydratase"/>
</dbReference>
<dbReference type="AlphaFoldDB" id="A0A1F5SKI0"/>
<dbReference type="EMBL" id="MFGB01000014">
    <property type="protein sequence ID" value="OGF26761.1"/>
    <property type="molecule type" value="Genomic_DNA"/>
</dbReference>
<organism evidence="3 4">
    <name type="scientific">Candidatus Falkowbacteria bacterium RIFOXYA2_FULL_47_19</name>
    <dbReference type="NCBI Taxonomy" id="1797994"/>
    <lineage>
        <taxon>Bacteria</taxon>
        <taxon>Candidatus Falkowiibacteriota</taxon>
    </lineage>
</organism>
<evidence type="ECO:0000313" key="3">
    <source>
        <dbReference type="EMBL" id="OGF26761.1"/>
    </source>
</evidence>
<feature type="domain" description="NAD-dependent epimerase/dehydratase" evidence="2">
    <location>
        <begin position="4"/>
        <end position="233"/>
    </location>
</feature>
<sequence length="311" mass="34707">MKKILITGAAGQIGSELVSFLVEIYGRYNIVATDIKKYPGYLSLDCLDRDAVRYLVAERDIGVIYHLAAILSAKAENDPETAINVNNNGLYNILEAARRARCRVFVPSSIAVFSPGLPVIPAPQESSTRPDTIYGMTKAWGEMLCDYYAARHDLDIRGIRYPGLISSETEPGGGTTDYAVDIFYQAVKTGHYTCFLKKNTKLPMMYMPDAIQATVQLMSAPKKKLRFKNAYNLAAFSFTPAELARAIKKHIPEFRITYKPDSRQKIADSWPAAIDDAPARQDWNWNPRYDFATMVADMVSIVKNKPENGGN</sequence>
<dbReference type="PANTHER" id="PTHR42687">
    <property type="entry name" value="L-THREONINE 3-DEHYDROGENASE"/>
    <property type="match status" value="1"/>
</dbReference>
<accession>A0A1F5SKI0</accession>
<dbReference type="GO" id="GO:0006567">
    <property type="term" value="P:L-threonine catabolic process"/>
    <property type="evidence" value="ECO:0007669"/>
    <property type="project" value="TreeGrafter"/>
</dbReference>
<dbReference type="Gene3D" id="3.40.50.720">
    <property type="entry name" value="NAD(P)-binding Rossmann-like Domain"/>
    <property type="match status" value="1"/>
</dbReference>
<dbReference type="Proteomes" id="UP000178367">
    <property type="component" value="Unassembled WGS sequence"/>
</dbReference>
<comment type="similarity">
    <text evidence="1">Belongs to the NAD(P)-dependent epimerase/dehydratase family.</text>
</comment>
<dbReference type="GO" id="GO:0008743">
    <property type="term" value="F:L-threonine 3-dehydrogenase activity"/>
    <property type="evidence" value="ECO:0007669"/>
    <property type="project" value="TreeGrafter"/>
</dbReference>
<dbReference type="Pfam" id="PF01370">
    <property type="entry name" value="Epimerase"/>
    <property type="match status" value="1"/>
</dbReference>
<evidence type="ECO:0000259" key="2">
    <source>
        <dbReference type="Pfam" id="PF01370"/>
    </source>
</evidence>
<dbReference type="STRING" id="1797994.A2227_06580"/>